<evidence type="ECO:0000256" key="1">
    <source>
        <dbReference type="SAM" id="MobiDB-lite"/>
    </source>
</evidence>
<dbReference type="PANTHER" id="PTHR14324:SF3">
    <property type="entry name" value="CONDENSIN-2 COMPLEX SUBUNIT H2"/>
    <property type="match status" value="1"/>
</dbReference>
<name>A0A914QW78_9BILA</name>
<evidence type="ECO:0000313" key="4">
    <source>
        <dbReference type="WBParaSite" id="PDA_v2.g8315.t1"/>
    </source>
</evidence>
<dbReference type="GO" id="GO:0007076">
    <property type="term" value="P:mitotic chromosome condensation"/>
    <property type="evidence" value="ECO:0007669"/>
    <property type="project" value="InterPro"/>
</dbReference>
<dbReference type="Proteomes" id="UP000887578">
    <property type="component" value="Unplaced"/>
</dbReference>
<dbReference type="AlphaFoldDB" id="A0A914QW78"/>
<dbReference type="GO" id="GO:0051306">
    <property type="term" value="P:mitotic sister chromatid separation"/>
    <property type="evidence" value="ECO:0007669"/>
    <property type="project" value="TreeGrafter"/>
</dbReference>
<proteinExistence type="predicted"/>
<feature type="region of interest" description="Disordered" evidence="1">
    <location>
        <begin position="86"/>
        <end position="126"/>
    </location>
</feature>
<dbReference type="InterPro" id="IPR031739">
    <property type="entry name" value="Ncaph2"/>
</dbReference>
<dbReference type="WBParaSite" id="PDA_v2.g8315.t1">
    <property type="protein sequence ID" value="PDA_v2.g8315.t1"/>
    <property type="gene ID" value="PDA_v2.g8315"/>
</dbReference>
<sequence length="542" mass="61823">MADLEIDDDVRERFAYLFKPVTDFAKNFEIDIIELLQEYDNRTLSSDTGFNFVNAAAMLQGTTSVYSRRVDILHKAVTTFKTEFTKEPVNTKQKKQKNDQEEGGGEDDEEGGEENEDDDKVYGIDKNKKSRLNRTIDDDRSFHSSRSRIIPSQEVPLDRPTGVKVHKPDRLGHRLMKAILHDNGMIERADGDGLCIFERFHVDKKGHSPIHIPREREYQLMFIMPGSMMPLLSSEKRPVELMGNYGKFGDVDDYRMCRDLVVHNYALYSNPGGTFCYPQSNKVDPCEQINNKVRQILQLAHSQHLLPTSCAGDVEATLFNNLQTGRASFDLVEICRRVSDGQATTEFVHRLSHYLTLNDYHERRKTELQSHIIPTSQEPPVPLDDYGADNDFSFAGISFNSIVPHDDVIGRDSLAPPTTTGPVTRSRQAQIENNSSEPRRSARLAEQSANGGGGGSEAPNDEFEFLDEYSEDQFKYKPFIPKKKKVNVQAAVRRKDNQIKRDVENDGKPYLPSLQRFLDNYFWTKSGKKRIKKDTLVKFVVN</sequence>
<dbReference type="GO" id="GO:0005634">
    <property type="term" value="C:nucleus"/>
    <property type="evidence" value="ECO:0007669"/>
    <property type="project" value="TreeGrafter"/>
</dbReference>
<dbReference type="GO" id="GO:0003682">
    <property type="term" value="F:chromatin binding"/>
    <property type="evidence" value="ECO:0007669"/>
    <property type="project" value="TreeGrafter"/>
</dbReference>
<accession>A0A914QW78</accession>
<dbReference type="GO" id="GO:0000796">
    <property type="term" value="C:condensin complex"/>
    <property type="evidence" value="ECO:0007669"/>
    <property type="project" value="InterPro"/>
</dbReference>
<keyword evidence="3" id="KW-1185">Reference proteome</keyword>
<dbReference type="PANTHER" id="PTHR14324">
    <property type="entry name" value="CONDENSIN-2 COMPLEX SUBUNIT H2"/>
    <property type="match status" value="1"/>
</dbReference>
<feature type="compositionally biased region" description="Polar residues" evidence="1">
    <location>
        <begin position="416"/>
        <end position="436"/>
    </location>
</feature>
<evidence type="ECO:0000313" key="3">
    <source>
        <dbReference type="Proteomes" id="UP000887578"/>
    </source>
</evidence>
<dbReference type="Pfam" id="PF06278">
    <property type="entry name" value="CNDH2_N"/>
    <property type="match status" value="1"/>
</dbReference>
<feature type="compositionally biased region" description="Acidic residues" evidence="1">
    <location>
        <begin position="101"/>
        <end position="119"/>
    </location>
</feature>
<protein>
    <submittedName>
        <fullName evidence="4">Condensin complex subunit 2</fullName>
    </submittedName>
</protein>
<reference evidence="4" key="1">
    <citation type="submission" date="2022-11" db="UniProtKB">
        <authorList>
            <consortium name="WormBaseParasite"/>
        </authorList>
    </citation>
    <scope>IDENTIFICATION</scope>
</reference>
<feature type="region of interest" description="Disordered" evidence="1">
    <location>
        <begin position="410"/>
        <end position="461"/>
    </location>
</feature>
<evidence type="ECO:0000259" key="2">
    <source>
        <dbReference type="Pfam" id="PF06278"/>
    </source>
</evidence>
<dbReference type="GO" id="GO:0010032">
    <property type="term" value="P:meiotic chromosome condensation"/>
    <property type="evidence" value="ECO:0007669"/>
    <property type="project" value="TreeGrafter"/>
</dbReference>
<organism evidence="3 4">
    <name type="scientific">Panagrolaimus davidi</name>
    <dbReference type="NCBI Taxonomy" id="227884"/>
    <lineage>
        <taxon>Eukaryota</taxon>
        <taxon>Metazoa</taxon>
        <taxon>Ecdysozoa</taxon>
        <taxon>Nematoda</taxon>
        <taxon>Chromadorea</taxon>
        <taxon>Rhabditida</taxon>
        <taxon>Tylenchina</taxon>
        <taxon>Panagrolaimomorpha</taxon>
        <taxon>Panagrolaimoidea</taxon>
        <taxon>Panagrolaimidae</taxon>
        <taxon>Panagrolaimus</taxon>
    </lineage>
</organism>
<dbReference type="InterPro" id="IPR009378">
    <property type="entry name" value="H2_N"/>
</dbReference>
<feature type="domain" description="Condensin II complex subunit H2 N-terminal" evidence="2">
    <location>
        <begin position="12"/>
        <end position="120"/>
    </location>
</feature>